<keyword evidence="1" id="KW-0472">Membrane</keyword>
<dbReference type="Proteomes" id="UP001630127">
    <property type="component" value="Unassembled WGS sequence"/>
</dbReference>
<dbReference type="SUPFAM" id="SSF56112">
    <property type="entry name" value="Protein kinase-like (PK-like)"/>
    <property type="match status" value="1"/>
</dbReference>
<dbReference type="Gene3D" id="2.60.120.430">
    <property type="entry name" value="Galactose-binding lectin"/>
    <property type="match status" value="1"/>
</dbReference>
<sequence>MFQLHNYLVSVATSLSYIFVFNSLLTSTLGPARSYLGDVAIDCGSFGNSNALDGRKWIGETASMSLSGKSRSSIAAGRSFSVDNVPYKTSRISSTEFHYIFEVNPGKDQIPDVHPGQLKQFSLRELQVATDNFSNKNILGRGGFGKVTKAG</sequence>
<evidence type="ECO:0000313" key="2">
    <source>
        <dbReference type="EMBL" id="KAL3523592.1"/>
    </source>
</evidence>
<dbReference type="EMBL" id="JBJUIK010000007">
    <property type="protein sequence ID" value="KAL3523592.1"/>
    <property type="molecule type" value="Genomic_DNA"/>
</dbReference>
<reference evidence="2 3" key="1">
    <citation type="submission" date="2024-11" db="EMBL/GenBank/DDBJ databases">
        <title>A near-complete genome assembly of Cinchona calisaya.</title>
        <authorList>
            <person name="Lian D.C."/>
            <person name="Zhao X.W."/>
            <person name="Wei L."/>
        </authorList>
    </citation>
    <scope>NUCLEOTIDE SEQUENCE [LARGE SCALE GENOMIC DNA]</scope>
    <source>
        <tissue evidence="2">Nenye</tissue>
    </source>
</reference>
<accession>A0ABD2ZZK7</accession>
<gene>
    <name evidence="2" type="ORF">ACH5RR_016426</name>
</gene>
<keyword evidence="1" id="KW-0812">Transmembrane</keyword>
<keyword evidence="1" id="KW-1133">Transmembrane helix</keyword>
<evidence type="ECO:0000256" key="1">
    <source>
        <dbReference type="SAM" id="Phobius"/>
    </source>
</evidence>
<protein>
    <submittedName>
        <fullName evidence="2">Uncharacterized protein</fullName>
    </submittedName>
</protein>
<dbReference type="AlphaFoldDB" id="A0ABD2ZZK7"/>
<dbReference type="InterPro" id="IPR011009">
    <property type="entry name" value="Kinase-like_dom_sf"/>
</dbReference>
<keyword evidence="3" id="KW-1185">Reference proteome</keyword>
<dbReference type="Gene3D" id="3.30.200.20">
    <property type="entry name" value="Phosphorylase Kinase, domain 1"/>
    <property type="match status" value="1"/>
</dbReference>
<name>A0ABD2ZZK7_9GENT</name>
<feature type="transmembrane region" description="Helical" evidence="1">
    <location>
        <begin position="6"/>
        <end position="25"/>
    </location>
</feature>
<evidence type="ECO:0000313" key="3">
    <source>
        <dbReference type="Proteomes" id="UP001630127"/>
    </source>
</evidence>
<proteinExistence type="predicted"/>
<organism evidence="2 3">
    <name type="scientific">Cinchona calisaya</name>
    <dbReference type="NCBI Taxonomy" id="153742"/>
    <lineage>
        <taxon>Eukaryota</taxon>
        <taxon>Viridiplantae</taxon>
        <taxon>Streptophyta</taxon>
        <taxon>Embryophyta</taxon>
        <taxon>Tracheophyta</taxon>
        <taxon>Spermatophyta</taxon>
        <taxon>Magnoliopsida</taxon>
        <taxon>eudicotyledons</taxon>
        <taxon>Gunneridae</taxon>
        <taxon>Pentapetalae</taxon>
        <taxon>asterids</taxon>
        <taxon>lamiids</taxon>
        <taxon>Gentianales</taxon>
        <taxon>Rubiaceae</taxon>
        <taxon>Cinchonoideae</taxon>
        <taxon>Cinchoneae</taxon>
        <taxon>Cinchona</taxon>
    </lineage>
</organism>
<comment type="caution">
    <text evidence="2">The sequence shown here is derived from an EMBL/GenBank/DDBJ whole genome shotgun (WGS) entry which is preliminary data.</text>
</comment>